<dbReference type="Proteomes" id="UP000314982">
    <property type="component" value="Unassembled WGS sequence"/>
</dbReference>
<accession>A0A4W5PU04</accession>
<dbReference type="Ensembl" id="ENSHHUT00000066155.1">
    <property type="protein sequence ID" value="ENSHHUP00000063989.1"/>
    <property type="gene ID" value="ENSHHUG00000037794.1"/>
</dbReference>
<dbReference type="SMART" id="SM00060">
    <property type="entry name" value="FN3"/>
    <property type="match status" value="1"/>
</dbReference>
<dbReference type="Pfam" id="PF00041">
    <property type="entry name" value="fn3"/>
    <property type="match status" value="1"/>
</dbReference>
<feature type="signal peptide" evidence="4">
    <location>
        <begin position="1"/>
        <end position="25"/>
    </location>
</feature>
<organism evidence="6 7">
    <name type="scientific">Hucho hucho</name>
    <name type="common">huchen</name>
    <dbReference type="NCBI Taxonomy" id="62062"/>
    <lineage>
        <taxon>Eukaryota</taxon>
        <taxon>Metazoa</taxon>
        <taxon>Chordata</taxon>
        <taxon>Craniata</taxon>
        <taxon>Vertebrata</taxon>
        <taxon>Euteleostomi</taxon>
        <taxon>Actinopterygii</taxon>
        <taxon>Neopterygii</taxon>
        <taxon>Teleostei</taxon>
        <taxon>Protacanthopterygii</taxon>
        <taxon>Salmoniformes</taxon>
        <taxon>Salmonidae</taxon>
        <taxon>Salmoninae</taxon>
        <taxon>Hucho</taxon>
    </lineage>
</organism>
<dbReference type="CDD" id="cd00063">
    <property type="entry name" value="FN3"/>
    <property type="match status" value="1"/>
</dbReference>
<keyword evidence="3" id="KW-0472">Membrane</keyword>
<evidence type="ECO:0000256" key="1">
    <source>
        <dbReference type="ARBA" id="ARBA00022737"/>
    </source>
</evidence>
<feature type="domain" description="Fibronectin type-III" evidence="5">
    <location>
        <begin position="409"/>
        <end position="507"/>
    </location>
</feature>
<feature type="region of interest" description="Disordered" evidence="2">
    <location>
        <begin position="595"/>
        <end position="614"/>
    </location>
</feature>
<feature type="chain" id="PRO_5021277929" description="Fibronectin type-III domain-containing protein" evidence="4">
    <location>
        <begin position="26"/>
        <end position="662"/>
    </location>
</feature>
<dbReference type="FunFam" id="2.60.40.10:FF:000028">
    <property type="entry name" value="Neuronal cell adhesion molecule"/>
    <property type="match status" value="1"/>
</dbReference>
<dbReference type="PROSITE" id="PS50853">
    <property type="entry name" value="FN3"/>
    <property type="match status" value="1"/>
</dbReference>
<dbReference type="AlphaFoldDB" id="A0A4W5PU04"/>
<name>A0A4W5PU04_9TELE</name>
<dbReference type="Gene3D" id="2.60.40.10">
    <property type="entry name" value="Immunoglobulins"/>
    <property type="match status" value="2"/>
</dbReference>
<feature type="transmembrane region" description="Helical" evidence="3">
    <location>
        <begin position="508"/>
        <end position="531"/>
    </location>
</feature>
<evidence type="ECO:0000256" key="4">
    <source>
        <dbReference type="SAM" id="SignalP"/>
    </source>
</evidence>
<dbReference type="InterPro" id="IPR013783">
    <property type="entry name" value="Ig-like_fold"/>
</dbReference>
<evidence type="ECO:0000259" key="5">
    <source>
        <dbReference type="PROSITE" id="PS50853"/>
    </source>
</evidence>
<dbReference type="InterPro" id="IPR003961">
    <property type="entry name" value="FN3_dom"/>
</dbReference>
<keyword evidence="1" id="KW-0677">Repeat</keyword>
<evidence type="ECO:0000313" key="7">
    <source>
        <dbReference type="Proteomes" id="UP000314982"/>
    </source>
</evidence>
<dbReference type="InterPro" id="IPR036116">
    <property type="entry name" value="FN3_sf"/>
</dbReference>
<proteinExistence type="predicted"/>
<keyword evidence="3" id="KW-1133">Transmembrane helix</keyword>
<evidence type="ECO:0000313" key="6">
    <source>
        <dbReference type="Ensembl" id="ENSHHUP00000063989.1"/>
    </source>
</evidence>
<dbReference type="InterPro" id="IPR053073">
    <property type="entry name" value="IL11/IL27_subunit_beta"/>
</dbReference>
<reference evidence="6" key="2">
    <citation type="submission" date="2025-08" db="UniProtKB">
        <authorList>
            <consortium name="Ensembl"/>
        </authorList>
    </citation>
    <scope>IDENTIFICATION</scope>
</reference>
<dbReference type="PANTHER" id="PTHR48483:SF1">
    <property type="entry name" value="INTERLEUKIN-12 RECEPTOR SUBUNIT BETA-1-RELATED"/>
    <property type="match status" value="1"/>
</dbReference>
<keyword evidence="4" id="KW-0732">Signal</keyword>
<protein>
    <recommendedName>
        <fullName evidence="5">Fibronectin type-III domain-containing protein</fullName>
    </recommendedName>
</protein>
<evidence type="ECO:0000256" key="3">
    <source>
        <dbReference type="SAM" id="Phobius"/>
    </source>
</evidence>
<sequence>MEAKEHWFLPGFLVLAMVIAQGTTSKSPSPQCYKKTEKATTYTCEWTKSGSMQNATYELFYKRSNSAESFKPLGDNQHISYIFVNDDKVLEKVPVDLLLVAYMGNWSCQSLSTSVRLNESVKYEAPQNMSMSRSSSNLTLSWVNKEVKNHMPEDVVLEVKFRRLERTSVIWVRPLLFLNLQNQYMYQLQVRQKSKHVKHPLWSDWTPILDVPTEIQNPTKVKWTMEDFNNGTRLLKLTWGTPPYPISVGQVNYNLSLHIWPCQLKRKNLINITTTEFSVYVTYSAVSGSIFAFNKVGKSSMTHILVPAKHLTYPSKSWPDDKFIPRNYTPNLKYSCLKWYKLTDGETQLAEVNRSKRMTGTVEEILKSIRTKMDDYVRYFYLVHKQTNGKPQTTEMRLMYKKEGAPSKAPENFTVNVKTNSAMLHWKPIPVQDQQGFLTHYEVCYTRSQNDGAHIEVKKCHNISASKTEYLIPNLTPESVYNIHLAGATAAGSGRNISIHIFTKPQHITGWTIAGIIVLIAILITICLFIIKRHKSKIFPPIPRPWVAESKNYRARTQDMYEIKEEVHELQLHDKSSQDPNPEEATLLEVCEDTNEKSLGDSSTPDGVSDPLTSDFKGQVLSLETTDPSQGEIDCEVTMLMYRNGLVFDMKADSTEDVGTPL</sequence>
<evidence type="ECO:0000256" key="2">
    <source>
        <dbReference type="SAM" id="MobiDB-lite"/>
    </source>
</evidence>
<keyword evidence="7" id="KW-1185">Reference proteome</keyword>
<reference evidence="7" key="1">
    <citation type="submission" date="2018-06" db="EMBL/GenBank/DDBJ databases">
        <title>Genome assembly of Danube salmon.</title>
        <authorList>
            <person name="Macqueen D.J."/>
            <person name="Gundappa M.K."/>
        </authorList>
    </citation>
    <scope>NUCLEOTIDE SEQUENCE [LARGE SCALE GENOMIC DNA]</scope>
</reference>
<dbReference type="GeneTree" id="ENSGT01030000235156"/>
<dbReference type="STRING" id="62062.ENSHHUP00000063989"/>
<reference evidence="6" key="3">
    <citation type="submission" date="2025-09" db="UniProtKB">
        <authorList>
            <consortium name="Ensembl"/>
        </authorList>
    </citation>
    <scope>IDENTIFICATION</scope>
</reference>
<dbReference type="SUPFAM" id="SSF49265">
    <property type="entry name" value="Fibronectin type III"/>
    <property type="match status" value="2"/>
</dbReference>
<keyword evidence="3" id="KW-0812">Transmembrane</keyword>
<dbReference type="PANTHER" id="PTHR48483">
    <property type="entry name" value="INTERLEUKIN-27 SUBUNIT BETA"/>
    <property type="match status" value="1"/>
</dbReference>